<evidence type="ECO:0000313" key="4">
    <source>
        <dbReference type="Proteomes" id="UP000317429"/>
    </source>
</evidence>
<gene>
    <name evidence="3" type="ORF">Pla175_13780</name>
</gene>
<dbReference type="KEGG" id="pnd:Pla175_13780"/>
<evidence type="ECO:0000313" key="3">
    <source>
        <dbReference type="EMBL" id="QDU88009.1"/>
    </source>
</evidence>
<dbReference type="EMBL" id="CP036291">
    <property type="protein sequence ID" value="QDU88009.1"/>
    <property type="molecule type" value="Genomic_DNA"/>
</dbReference>
<name>A0A518D952_9BACT</name>
<sequence>MADPQQTPNQTAPTSADPASTHPGSAGEKKRRFAIHRSWKFSLSAAVLMVLLSLLGIGLTTTEHAYALNYWISLVPLFGVLCIATAWSRARHEGGNTLIVKQVLHWLAIAVALGVDFYIHGAGVETGQAAGFNAALLLGLGCLLAGVHLEWLFALVGGLLLAALLGIVKADQYLWLIVLLSLLFMAAVIGAVWFLDHSNRRAKNRPPSEHA</sequence>
<proteinExistence type="predicted"/>
<feature type="transmembrane region" description="Helical" evidence="2">
    <location>
        <begin position="39"/>
        <end position="59"/>
    </location>
</feature>
<keyword evidence="2" id="KW-1133">Transmembrane helix</keyword>
<reference evidence="3 4" key="1">
    <citation type="submission" date="2019-02" db="EMBL/GenBank/DDBJ databases">
        <title>Deep-cultivation of Planctomycetes and their phenomic and genomic characterization uncovers novel biology.</title>
        <authorList>
            <person name="Wiegand S."/>
            <person name="Jogler M."/>
            <person name="Boedeker C."/>
            <person name="Pinto D."/>
            <person name="Vollmers J."/>
            <person name="Rivas-Marin E."/>
            <person name="Kohn T."/>
            <person name="Peeters S.H."/>
            <person name="Heuer A."/>
            <person name="Rast P."/>
            <person name="Oberbeckmann S."/>
            <person name="Bunk B."/>
            <person name="Jeske O."/>
            <person name="Meyerdierks A."/>
            <person name="Storesund J.E."/>
            <person name="Kallscheuer N."/>
            <person name="Luecker S."/>
            <person name="Lage O.M."/>
            <person name="Pohl T."/>
            <person name="Merkel B.J."/>
            <person name="Hornburger P."/>
            <person name="Mueller R.-W."/>
            <person name="Bruemmer F."/>
            <person name="Labrenz M."/>
            <person name="Spormann A.M."/>
            <person name="Op den Camp H."/>
            <person name="Overmann J."/>
            <person name="Amann R."/>
            <person name="Jetten M.S.M."/>
            <person name="Mascher T."/>
            <person name="Medema M.H."/>
            <person name="Devos D.P."/>
            <person name="Kaster A.-K."/>
            <person name="Ovreas L."/>
            <person name="Rohde M."/>
            <person name="Galperin M.Y."/>
            <person name="Jogler C."/>
        </authorList>
    </citation>
    <scope>NUCLEOTIDE SEQUENCE [LARGE SCALE GENOMIC DNA]</scope>
    <source>
        <strain evidence="3 4">Pla175</strain>
    </source>
</reference>
<feature type="region of interest" description="Disordered" evidence="1">
    <location>
        <begin position="1"/>
        <end position="27"/>
    </location>
</feature>
<keyword evidence="2" id="KW-0812">Transmembrane</keyword>
<feature type="transmembrane region" description="Helical" evidence="2">
    <location>
        <begin position="174"/>
        <end position="195"/>
    </location>
</feature>
<dbReference type="RefSeq" id="WP_145282471.1">
    <property type="nucleotide sequence ID" value="NZ_CP036291.1"/>
</dbReference>
<protein>
    <submittedName>
        <fullName evidence="3">Uncharacterized protein</fullName>
    </submittedName>
</protein>
<dbReference type="OrthoDB" id="7375506at2"/>
<accession>A0A518D952</accession>
<evidence type="ECO:0000256" key="2">
    <source>
        <dbReference type="SAM" id="Phobius"/>
    </source>
</evidence>
<feature type="compositionally biased region" description="Polar residues" evidence="1">
    <location>
        <begin position="1"/>
        <end position="18"/>
    </location>
</feature>
<keyword evidence="2" id="KW-0472">Membrane</keyword>
<feature type="transmembrane region" description="Helical" evidence="2">
    <location>
        <begin position="99"/>
        <end position="120"/>
    </location>
</feature>
<keyword evidence="4" id="KW-1185">Reference proteome</keyword>
<evidence type="ECO:0000256" key="1">
    <source>
        <dbReference type="SAM" id="MobiDB-lite"/>
    </source>
</evidence>
<feature type="transmembrane region" description="Helical" evidence="2">
    <location>
        <begin position="126"/>
        <end position="144"/>
    </location>
</feature>
<dbReference type="AlphaFoldDB" id="A0A518D952"/>
<dbReference type="Proteomes" id="UP000317429">
    <property type="component" value="Chromosome"/>
</dbReference>
<feature type="transmembrane region" description="Helical" evidence="2">
    <location>
        <begin position="151"/>
        <end position="168"/>
    </location>
</feature>
<organism evidence="3 4">
    <name type="scientific">Pirellulimonas nuda</name>
    <dbReference type="NCBI Taxonomy" id="2528009"/>
    <lineage>
        <taxon>Bacteria</taxon>
        <taxon>Pseudomonadati</taxon>
        <taxon>Planctomycetota</taxon>
        <taxon>Planctomycetia</taxon>
        <taxon>Pirellulales</taxon>
        <taxon>Lacipirellulaceae</taxon>
        <taxon>Pirellulimonas</taxon>
    </lineage>
</organism>
<feature type="transmembrane region" description="Helical" evidence="2">
    <location>
        <begin position="65"/>
        <end position="87"/>
    </location>
</feature>